<feature type="chain" id="PRO_5020847422" evidence="2">
    <location>
        <begin position="24"/>
        <end position="319"/>
    </location>
</feature>
<comment type="caution">
    <text evidence="3">The sequence shown here is derived from an EMBL/GenBank/DDBJ whole genome shotgun (WGS) entry which is preliminary data.</text>
</comment>
<keyword evidence="3" id="KW-0675">Receptor</keyword>
<dbReference type="Pfam" id="PF03401">
    <property type="entry name" value="TctC"/>
    <property type="match status" value="1"/>
</dbReference>
<dbReference type="InterPro" id="IPR005064">
    <property type="entry name" value="BUG"/>
</dbReference>
<accession>A0A4V2UYH3</accession>
<dbReference type="RefSeq" id="WP_132582074.1">
    <property type="nucleotide sequence ID" value="NZ_SMAJ01000006.1"/>
</dbReference>
<evidence type="ECO:0000313" key="4">
    <source>
        <dbReference type="Proteomes" id="UP000295525"/>
    </source>
</evidence>
<keyword evidence="2" id="KW-0732">Signal</keyword>
<dbReference type="Gene3D" id="3.40.190.10">
    <property type="entry name" value="Periplasmic binding protein-like II"/>
    <property type="match status" value="1"/>
</dbReference>
<dbReference type="Gene3D" id="3.40.190.150">
    <property type="entry name" value="Bordetella uptake gene, domain 1"/>
    <property type="match status" value="1"/>
</dbReference>
<sequence length="319" mass="32904">MLKLKMMALAVLLSLSSISPALAQSAPLKIVVGFAPGGGVDALARITARHLETTLMRFVVVENKSGAGGTIAADYVANSSPDGNTLLLGDTSLLIAPHVYPKVAYKLPGSFEPVGMVGQAGLAIAVPGNSPAKTLADFLAMAKKAPGKYPFASVGVGSIHHLAGELLELKAGVKLLHVPYRGGSKVNQALAAGEVSMSIASIASAMGLAQAGKIRILAGLSAKRFPALPNIPTVAEAVPGYDVTPSLFLLAPKGAPASALAPVTAALKQVLQEKAVQDAFIVQGSVAQYHDPAWQAGWMHCEEARWVDVINQAHLKFGN</sequence>
<dbReference type="InterPro" id="IPR042100">
    <property type="entry name" value="Bug_dom1"/>
</dbReference>
<proteinExistence type="inferred from homology"/>
<evidence type="ECO:0000256" key="2">
    <source>
        <dbReference type="SAM" id="SignalP"/>
    </source>
</evidence>
<reference evidence="3 4" key="1">
    <citation type="submission" date="2019-03" db="EMBL/GenBank/DDBJ databases">
        <title>Genomic Encyclopedia of Type Strains, Phase IV (KMG-IV): sequencing the most valuable type-strain genomes for metagenomic binning, comparative biology and taxonomic classification.</title>
        <authorList>
            <person name="Goeker M."/>
        </authorList>
    </citation>
    <scope>NUCLEOTIDE SEQUENCE [LARGE SCALE GENOMIC DNA]</scope>
    <source>
        <strain evidence="3 4">DSM 24591</strain>
    </source>
</reference>
<dbReference type="OrthoDB" id="9780943at2"/>
<dbReference type="AlphaFoldDB" id="A0A4V2UYH3"/>
<keyword evidence="4" id="KW-1185">Reference proteome</keyword>
<dbReference type="PANTHER" id="PTHR42928">
    <property type="entry name" value="TRICARBOXYLATE-BINDING PROTEIN"/>
    <property type="match status" value="1"/>
</dbReference>
<dbReference type="EMBL" id="SMAJ01000006">
    <property type="protein sequence ID" value="TCT07358.1"/>
    <property type="molecule type" value="Genomic_DNA"/>
</dbReference>
<feature type="signal peptide" evidence="2">
    <location>
        <begin position="1"/>
        <end position="23"/>
    </location>
</feature>
<dbReference type="PIRSF" id="PIRSF017082">
    <property type="entry name" value="YflP"/>
    <property type="match status" value="1"/>
</dbReference>
<name>A0A4V2UYH3_9BURK</name>
<protein>
    <submittedName>
        <fullName evidence="3">Tripartite-type tricarboxylate transporter receptor subunit TctC</fullName>
    </submittedName>
</protein>
<evidence type="ECO:0000256" key="1">
    <source>
        <dbReference type="ARBA" id="ARBA00006987"/>
    </source>
</evidence>
<dbReference type="SUPFAM" id="SSF53850">
    <property type="entry name" value="Periplasmic binding protein-like II"/>
    <property type="match status" value="1"/>
</dbReference>
<dbReference type="Proteomes" id="UP000295525">
    <property type="component" value="Unassembled WGS sequence"/>
</dbReference>
<comment type="similarity">
    <text evidence="1">Belongs to the UPF0065 (bug) family.</text>
</comment>
<dbReference type="PANTHER" id="PTHR42928:SF5">
    <property type="entry name" value="BLR1237 PROTEIN"/>
    <property type="match status" value="1"/>
</dbReference>
<gene>
    <name evidence="3" type="ORF">EDC26_10682</name>
</gene>
<evidence type="ECO:0000313" key="3">
    <source>
        <dbReference type="EMBL" id="TCT07358.1"/>
    </source>
</evidence>
<organism evidence="3 4">
    <name type="scientific">Paralcaligenes ureilyticus</name>
    <dbReference type="NCBI Taxonomy" id="627131"/>
    <lineage>
        <taxon>Bacteria</taxon>
        <taxon>Pseudomonadati</taxon>
        <taxon>Pseudomonadota</taxon>
        <taxon>Betaproteobacteria</taxon>
        <taxon>Burkholderiales</taxon>
        <taxon>Alcaligenaceae</taxon>
        <taxon>Paralcaligenes</taxon>
    </lineage>
</organism>